<evidence type="ECO:0000313" key="3">
    <source>
        <dbReference type="RefSeq" id="XP_070854362.1"/>
    </source>
</evidence>
<dbReference type="GeneID" id="139354028"/>
<protein>
    <submittedName>
        <fullName evidence="3">Uncharacterized protein</fullName>
    </submittedName>
</protein>
<gene>
    <name evidence="3" type="primary">LOC139354028</name>
</gene>
<accession>A0ABM4TWL7</accession>
<evidence type="ECO:0000313" key="2">
    <source>
        <dbReference type="Proteomes" id="UP001652628"/>
    </source>
</evidence>
<keyword evidence="1" id="KW-0732">Signal</keyword>
<evidence type="ECO:0000256" key="1">
    <source>
        <dbReference type="SAM" id="SignalP"/>
    </source>
</evidence>
<feature type="chain" id="PRO_5045587688" evidence="1">
    <location>
        <begin position="17"/>
        <end position="144"/>
    </location>
</feature>
<keyword evidence="2" id="KW-1185">Reference proteome</keyword>
<proteinExistence type="predicted"/>
<dbReference type="RefSeq" id="XP_070854362.1">
    <property type="nucleotide sequence ID" value="XM_070998261.1"/>
</dbReference>
<organism evidence="2 3">
    <name type="scientific">Drosophila suzukii</name>
    <name type="common">Spotted-wing drosophila fruit fly</name>
    <dbReference type="NCBI Taxonomy" id="28584"/>
    <lineage>
        <taxon>Eukaryota</taxon>
        <taxon>Metazoa</taxon>
        <taxon>Ecdysozoa</taxon>
        <taxon>Arthropoda</taxon>
        <taxon>Hexapoda</taxon>
        <taxon>Insecta</taxon>
        <taxon>Pterygota</taxon>
        <taxon>Neoptera</taxon>
        <taxon>Endopterygota</taxon>
        <taxon>Diptera</taxon>
        <taxon>Brachycera</taxon>
        <taxon>Muscomorpha</taxon>
        <taxon>Ephydroidea</taxon>
        <taxon>Drosophilidae</taxon>
        <taxon>Drosophila</taxon>
        <taxon>Sophophora</taxon>
    </lineage>
</organism>
<feature type="signal peptide" evidence="1">
    <location>
        <begin position="1"/>
        <end position="16"/>
    </location>
</feature>
<reference evidence="3" key="1">
    <citation type="submission" date="2025-08" db="UniProtKB">
        <authorList>
            <consortium name="RefSeq"/>
        </authorList>
    </citation>
    <scope>IDENTIFICATION</scope>
</reference>
<name>A0ABM4TWL7_DROSZ</name>
<dbReference type="Proteomes" id="UP001652628">
    <property type="component" value="Chromosome 2"/>
</dbReference>
<sequence length="144" mass="16876">MNLAIVWLFIILSADMNECGLKSHAELIRQAIRVDNKIKDLVRKVTGFAKGNSEFKEKYENLRIPLMQNYTSLHNKIDHVKVFEDYNKERLYLEKSILSVIFKINTSTSENCKIIHKSLRKHLVLKLTDSNVKKIEALKYVQNR</sequence>